<accession>A0A2S9H555</accession>
<dbReference type="NCBIfam" id="TIGR00277">
    <property type="entry name" value="HDIG"/>
    <property type="match status" value="1"/>
</dbReference>
<dbReference type="InterPro" id="IPR037522">
    <property type="entry name" value="HD_GYP_dom"/>
</dbReference>
<dbReference type="PROSITE" id="PS51832">
    <property type="entry name" value="HD_GYP"/>
    <property type="match status" value="1"/>
</dbReference>
<proteinExistence type="predicted"/>
<sequence>MNSEVKTMTISVDQLCVGLYVHLDIGWLEHSFARNSFRIKNAEQIASIRKLGLKTIRIEPARCEARPLPPPPVVAPAAAPVVEQPSAEELAMIQAKKERVERLMAEREAIARCEKEYLKAANTLKNISRNLFSRPEAAYEDADQLIQQMLDSLLAERDIAIHLMNDKIAGEEAYYHSLNVSILAMMVAKEMALPPADIKILGMGCLFHDTGKVEIPDRIVHNKFELTKAEQNLLQLHCNYGVAIAEKIGLPKGAIDIIMQHHEYADGSGYPGHLIADKISLLARIVCVINTYDNHCNRPNPADSLTPYEALVHMFAHQRKLFDPIPLNIFIRCMGVYPPGTVVKLSDGTFGMVVSVNAGKPLRPCVLIYDPSVPKNEAIILDLNKESELEVSASLRPAVLAPAVYAYLSPRKHMTYYFDTQNTQAPKR</sequence>
<dbReference type="PANTHER" id="PTHR45228:SF4">
    <property type="entry name" value="LIPOPROTEIN"/>
    <property type="match status" value="1"/>
</dbReference>
<dbReference type="Pfam" id="PF13487">
    <property type="entry name" value="HD_5"/>
    <property type="match status" value="1"/>
</dbReference>
<reference evidence="2 3" key="1">
    <citation type="submission" date="2018-02" db="EMBL/GenBank/DDBJ databases">
        <title>Solimicrobium silvestre gen. nov., sp. nov., isolated from alpine forest soil.</title>
        <authorList>
            <person name="Margesin R."/>
            <person name="Albuquerque L."/>
            <person name="Zhang D.-C."/>
            <person name="Froufe H.J.C."/>
            <person name="Severino R."/>
            <person name="Roxo I."/>
            <person name="Egas C."/>
            <person name="Da Costa M.S."/>
        </authorList>
    </citation>
    <scope>NUCLEOTIDE SEQUENCE [LARGE SCALE GENOMIC DNA]</scope>
    <source>
        <strain evidence="2 3">S20-91</strain>
    </source>
</reference>
<dbReference type="CDD" id="cd00077">
    <property type="entry name" value="HDc"/>
    <property type="match status" value="1"/>
</dbReference>
<dbReference type="OrthoDB" id="9764808at2"/>
<dbReference type="GO" id="GO:0008081">
    <property type="term" value="F:phosphoric diester hydrolase activity"/>
    <property type="evidence" value="ECO:0007669"/>
    <property type="project" value="UniProtKB-ARBA"/>
</dbReference>
<dbReference type="PANTHER" id="PTHR45228">
    <property type="entry name" value="CYCLIC DI-GMP PHOSPHODIESTERASE TM_0186-RELATED"/>
    <property type="match status" value="1"/>
</dbReference>
<gene>
    <name evidence="2" type="ORF">S2091_0317</name>
</gene>
<dbReference type="InterPro" id="IPR003607">
    <property type="entry name" value="HD/PDEase_dom"/>
</dbReference>
<dbReference type="InterPro" id="IPR021812">
    <property type="entry name" value="DUF3391"/>
</dbReference>
<comment type="caution">
    <text evidence="2">The sequence shown here is derived from an EMBL/GenBank/DDBJ whole genome shotgun (WGS) entry which is preliminary data.</text>
</comment>
<dbReference type="AlphaFoldDB" id="A0A2S9H555"/>
<dbReference type="Pfam" id="PF11871">
    <property type="entry name" value="DUF3391"/>
    <property type="match status" value="1"/>
</dbReference>
<feature type="domain" description="HD-GYP" evidence="1">
    <location>
        <begin position="151"/>
        <end position="346"/>
    </location>
</feature>
<evidence type="ECO:0000313" key="2">
    <source>
        <dbReference type="EMBL" id="PRC95122.1"/>
    </source>
</evidence>
<dbReference type="Proteomes" id="UP000237839">
    <property type="component" value="Unassembled WGS sequence"/>
</dbReference>
<protein>
    <submittedName>
        <fullName evidence="2">HDIG: uncharacterized domain HDIG</fullName>
    </submittedName>
</protein>
<keyword evidence="3" id="KW-1185">Reference proteome</keyword>
<dbReference type="SUPFAM" id="SSF109604">
    <property type="entry name" value="HD-domain/PDEase-like"/>
    <property type="match status" value="1"/>
</dbReference>
<dbReference type="InterPro" id="IPR006675">
    <property type="entry name" value="HDIG_dom"/>
</dbReference>
<dbReference type="EMBL" id="PUGF01000001">
    <property type="protein sequence ID" value="PRC95122.1"/>
    <property type="molecule type" value="Genomic_DNA"/>
</dbReference>
<name>A0A2S9H555_9BURK</name>
<dbReference type="Gene3D" id="1.10.3210.10">
    <property type="entry name" value="Hypothetical protein af1432"/>
    <property type="match status" value="1"/>
</dbReference>
<evidence type="ECO:0000313" key="3">
    <source>
        <dbReference type="Proteomes" id="UP000237839"/>
    </source>
</evidence>
<organism evidence="2 3">
    <name type="scientific">Solimicrobium silvestre</name>
    <dbReference type="NCBI Taxonomy" id="2099400"/>
    <lineage>
        <taxon>Bacteria</taxon>
        <taxon>Pseudomonadati</taxon>
        <taxon>Pseudomonadota</taxon>
        <taxon>Betaproteobacteria</taxon>
        <taxon>Burkholderiales</taxon>
        <taxon>Oxalobacteraceae</taxon>
        <taxon>Solimicrobium</taxon>
    </lineage>
</organism>
<dbReference type="SMART" id="SM00471">
    <property type="entry name" value="HDc"/>
    <property type="match status" value="1"/>
</dbReference>
<evidence type="ECO:0000259" key="1">
    <source>
        <dbReference type="PROSITE" id="PS51832"/>
    </source>
</evidence>
<dbReference type="InterPro" id="IPR052020">
    <property type="entry name" value="Cyclic_di-GMP/3'3'-cGAMP_PDE"/>
</dbReference>